<dbReference type="InterPro" id="IPR000847">
    <property type="entry name" value="LysR_HTH_N"/>
</dbReference>
<dbReference type="PRINTS" id="PR00039">
    <property type="entry name" value="HTHLYSR"/>
</dbReference>
<dbReference type="SUPFAM" id="SSF46785">
    <property type="entry name" value="Winged helix' DNA-binding domain"/>
    <property type="match status" value="1"/>
</dbReference>
<dbReference type="PROSITE" id="PS50931">
    <property type="entry name" value="HTH_LYSR"/>
    <property type="match status" value="1"/>
</dbReference>
<dbReference type="EMBL" id="JACIIX010000008">
    <property type="protein sequence ID" value="MBB6210938.1"/>
    <property type="molecule type" value="Genomic_DNA"/>
</dbReference>
<dbReference type="SUPFAM" id="SSF53850">
    <property type="entry name" value="Periplasmic binding protein-like II"/>
    <property type="match status" value="1"/>
</dbReference>
<sequence>MSFRTLRTFRAIGRCGSFAAAARQLGLTQSAVSMQIRALEEHVGTDLFDRSHHRPRLNSAGRLVLERVEDLLDAYDRLGDGLGGQAVPDGPLRIGSIQTALVEVMPLVLRRVQSDYPGIRPTVLTGLSAELVARLDQGEFDMVVVTEPPSPPPQWLEFTRIRQEQFYVLAPAGHPEPPLADGPEDARWLRSLPYLQFDRSAWAGQQLDAVMRQRGLDVQATMQFDSLTAALVMVEAGLGVSVAPLSAQRVQAVQGRVRLIPFGDPPMMRHVGVMQRRDHPRQQAVAVVTGILRQLEADLQKN</sequence>
<evidence type="ECO:0000313" key="7">
    <source>
        <dbReference type="Proteomes" id="UP000544872"/>
    </source>
</evidence>
<accession>A0A7W9ZGA0</accession>
<dbReference type="Pfam" id="PF03466">
    <property type="entry name" value="LysR_substrate"/>
    <property type="match status" value="1"/>
</dbReference>
<keyword evidence="2" id="KW-0805">Transcription regulation</keyword>
<keyword evidence="3 6" id="KW-0238">DNA-binding</keyword>
<proteinExistence type="inferred from homology"/>
<evidence type="ECO:0000313" key="6">
    <source>
        <dbReference type="EMBL" id="MBB6210938.1"/>
    </source>
</evidence>
<gene>
    <name evidence="6" type="ORF">FHS48_002368</name>
</gene>
<dbReference type="GO" id="GO:0003700">
    <property type="term" value="F:DNA-binding transcription factor activity"/>
    <property type="evidence" value="ECO:0007669"/>
    <property type="project" value="InterPro"/>
</dbReference>
<dbReference type="FunFam" id="1.10.10.10:FF:000001">
    <property type="entry name" value="LysR family transcriptional regulator"/>
    <property type="match status" value="1"/>
</dbReference>
<evidence type="ECO:0000256" key="1">
    <source>
        <dbReference type="ARBA" id="ARBA00009437"/>
    </source>
</evidence>
<keyword evidence="7" id="KW-1185">Reference proteome</keyword>
<evidence type="ECO:0000256" key="3">
    <source>
        <dbReference type="ARBA" id="ARBA00023125"/>
    </source>
</evidence>
<organism evidence="6 7">
    <name type="scientific">Novispirillum itersonii</name>
    <name type="common">Aquaspirillum itersonii</name>
    <dbReference type="NCBI Taxonomy" id="189"/>
    <lineage>
        <taxon>Bacteria</taxon>
        <taxon>Pseudomonadati</taxon>
        <taxon>Pseudomonadota</taxon>
        <taxon>Alphaproteobacteria</taxon>
        <taxon>Rhodospirillales</taxon>
        <taxon>Novispirillaceae</taxon>
        <taxon>Novispirillum</taxon>
    </lineage>
</organism>
<comment type="caution">
    <text evidence="6">The sequence shown here is derived from an EMBL/GenBank/DDBJ whole genome shotgun (WGS) entry which is preliminary data.</text>
</comment>
<name>A0A7W9ZGA0_NOVIT</name>
<dbReference type="GO" id="GO:0000976">
    <property type="term" value="F:transcription cis-regulatory region binding"/>
    <property type="evidence" value="ECO:0007669"/>
    <property type="project" value="TreeGrafter"/>
</dbReference>
<dbReference type="InterPro" id="IPR005119">
    <property type="entry name" value="LysR_subst-bd"/>
</dbReference>
<feature type="domain" description="HTH lysR-type" evidence="5">
    <location>
        <begin position="1"/>
        <end position="58"/>
    </location>
</feature>
<dbReference type="Gene3D" id="1.10.10.10">
    <property type="entry name" value="Winged helix-like DNA-binding domain superfamily/Winged helix DNA-binding domain"/>
    <property type="match status" value="1"/>
</dbReference>
<evidence type="ECO:0000259" key="5">
    <source>
        <dbReference type="PROSITE" id="PS50931"/>
    </source>
</evidence>
<dbReference type="AlphaFoldDB" id="A0A7W9ZGA0"/>
<protein>
    <submittedName>
        <fullName evidence="6">DNA-binding transcriptional LysR family regulator</fullName>
    </submittedName>
</protein>
<dbReference type="Pfam" id="PF00126">
    <property type="entry name" value="HTH_1"/>
    <property type="match status" value="1"/>
</dbReference>
<dbReference type="InterPro" id="IPR036390">
    <property type="entry name" value="WH_DNA-bd_sf"/>
</dbReference>
<evidence type="ECO:0000256" key="2">
    <source>
        <dbReference type="ARBA" id="ARBA00023015"/>
    </source>
</evidence>
<dbReference type="InterPro" id="IPR036388">
    <property type="entry name" value="WH-like_DNA-bd_sf"/>
</dbReference>
<dbReference type="Gene3D" id="3.40.190.10">
    <property type="entry name" value="Periplasmic binding protein-like II"/>
    <property type="match status" value="2"/>
</dbReference>
<comment type="similarity">
    <text evidence="1">Belongs to the LysR transcriptional regulatory family.</text>
</comment>
<dbReference type="PANTHER" id="PTHR30126:SF94">
    <property type="entry name" value="LYSR FAMILY TRANSCRIPTIONAL REGULATOR"/>
    <property type="match status" value="1"/>
</dbReference>
<keyword evidence="4" id="KW-0804">Transcription</keyword>
<evidence type="ECO:0000256" key="4">
    <source>
        <dbReference type="ARBA" id="ARBA00023163"/>
    </source>
</evidence>
<reference evidence="6 7" key="1">
    <citation type="submission" date="2020-08" db="EMBL/GenBank/DDBJ databases">
        <title>Genomic Encyclopedia of Type Strains, Phase IV (KMG-IV): sequencing the most valuable type-strain genomes for metagenomic binning, comparative biology and taxonomic classification.</title>
        <authorList>
            <person name="Goeker M."/>
        </authorList>
    </citation>
    <scope>NUCLEOTIDE SEQUENCE [LARGE SCALE GENOMIC DNA]</scope>
    <source>
        <strain evidence="6 7">DSM 11590</strain>
    </source>
</reference>
<dbReference type="PANTHER" id="PTHR30126">
    <property type="entry name" value="HTH-TYPE TRANSCRIPTIONAL REGULATOR"/>
    <property type="match status" value="1"/>
</dbReference>
<dbReference type="Proteomes" id="UP000544872">
    <property type="component" value="Unassembled WGS sequence"/>
</dbReference>
<dbReference type="RefSeq" id="WP_184263752.1">
    <property type="nucleotide sequence ID" value="NZ_JACIIX010000008.1"/>
</dbReference>